<gene>
    <name evidence="1" type="ORF">RF55_9561</name>
</gene>
<evidence type="ECO:0000313" key="2">
    <source>
        <dbReference type="Proteomes" id="UP000036403"/>
    </source>
</evidence>
<organism evidence="1 2">
    <name type="scientific">Lasius niger</name>
    <name type="common">Black garden ant</name>
    <dbReference type="NCBI Taxonomy" id="67767"/>
    <lineage>
        <taxon>Eukaryota</taxon>
        <taxon>Metazoa</taxon>
        <taxon>Ecdysozoa</taxon>
        <taxon>Arthropoda</taxon>
        <taxon>Hexapoda</taxon>
        <taxon>Insecta</taxon>
        <taxon>Pterygota</taxon>
        <taxon>Neoptera</taxon>
        <taxon>Endopterygota</taxon>
        <taxon>Hymenoptera</taxon>
        <taxon>Apocrita</taxon>
        <taxon>Aculeata</taxon>
        <taxon>Formicoidea</taxon>
        <taxon>Formicidae</taxon>
        <taxon>Formicinae</taxon>
        <taxon>Lasius</taxon>
        <taxon>Lasius</taxon>
    </lineage>
</organism>
<accession>A0A0J7KKB1</accession>
<dbReference type="EMBL" id="LBMM01006379">
    <property type="protein sequence ID" value="KMQ90656.1"/>
    <property type="molecule type" value="Genomic_DNA"/>
</dbReference>
<name>A0A0J7KKB1_LASNI</name>
<comment type="caution">
    <text evidence="1">The sequence shown here is derived from an EMBL/GenBank/DDBJ whole genome shotgun (WGS) entry which is preliminary data.</text>
</comment>
<evidence type="ECO:0000313" key="1">
    <source>
        <dbReference type="EMBL" id="KMQ90656.1"/>
    </source>
</evidence>
<sequence length="317" mass="36593">MKKSSESSQEMADEKDNLYAVVLFLPRKLSNNLIDLIPSFWIVTKNRKVLCQYPGSEDYFKISDWVATLKEYEEEWKHFDIEILCHARSLKQGKRRLNRALTTMEIQSTDCDNLSSKENSIPILNEVELHEELNNIQEMSINATNEIEHIIMLANINENAFTLEEKITYGFLKKYMDEKFDGVLAAINSVKKSILYDFEIKINEMKRTIVANRPTEVPSDNLRNIKDDLGIVLPMKMIADFLSFEEAIETSEVKKKALINFYRVLICGETTMKMCVKKIMTATISKSTEMDRNIQYLGDIPTVSENVISVRHKLIGV</sequence>
<dbReference type="PaxDb" id="67767-A0A0J7KKB1"/>
<dbReference type="AlphaFoldDB" id="A0A0J7KKB1"/>
<reference evidence="1 2" key="1">
    <citation type="submission" date="2015-04" db="EMBL/GenBank/DDBJ databases">
        <title>Lasius niger genome sequencing.</title>
        <authorList>
            <person name="Konorov E.A."/>
            <person name="Nikitin M.A."/>
            <person name="Kirill M.V."/>
            <person name="Chang P."/>
        </authorList>
    </citation>
    <scope>NUCLEOTIDE SEQUENCE [LARGE SCALE GENOMIC DNA]</scope>
    <source>
        <tissue evidence="1">Whole</tissue>
    </source>
</reference>
<dbReference type="Proteomes" id="UP000036403">
    <property type="component" value="Unassembled WGS sequence"/>
</dbReference>
<dbReference type="OrthoDB" id="7685730at2759"/>
<protein>
    <submittedName>
        <fullName evidence="1">Uncharacterized protein</fullName>
    </submittedName>
</protein>
<keyword evidence="2" id="KW-1185">Reference proteome</keyword>
<proteinExistence type="predicted"/>